<evidence type="ECO:0000313" key="2">
    <source>
        <dbReference type="Proteomes" id="UP000095447"/>
    </source>
</evidence>
<organism evidence="1 2">
    <name type="scientific">Blautia obeum</name>
    <dbReference type="NCBI Taxonomy" id="40520"/>
    <lineage>
        <taxon>Bacteria</taxon>
        <taxon>Bacillati</taxon>
        <taxon>Bacillota</taxon>
        <taxon>Clostridia</taxon>
        <taxon>Lachnospirales</taxon>
        <taxon>Lachnospiraceae</taxon>
        <taxon>Blautia</taxon>
    </lineage>
</organism>
<dbReference type="RefSeq" id="WP_055053857.1">
    <property type="nucleotide sequence ID" value="NZ_CYZA01000016.1"/>
</dbReference>
<sequence length="68" mass="7808">MKESIINALYDNWCNSEFEPEVKEVMDSAIKNPTEDTIFQLASVTEAVAFKDGVNACLKMFQELFRKE</sequence>
<dbReference type="Proteomes" id="UP000095447">
    <property type="component" value="Unassembled WGS sequence"/>
</dbReference>
<name>A0A174E1Z2_9FIRM</name>
<dbReference type="EMBL" id="CYZA01000016">
    <property type="protein sequence ID" value="CUO30325.1"/>
    <property type="molecule type" value="Genomic_DNA"/>
</dbReference>
<dbReference type="AlphaFoldDB" id="A0A174E1Z2"/>
<gene>
    <name evidence="1" type="ORF">ERS852395_02621</name>
</gene>
<protein>
    <submittedName>
        <fullName evidence="1">Uncharacterized protein</fullName>
    </submittedName>
</protein>
<accession>A0A174E1Z2</accession>
<proteinExistence type="predicted"/>
<evidence type="ECO:0000313" key="1">
    <source>
        <dbReference type="EMBL" id="CUO30325.1"/>
    </source>
</evidence>
<reference evidence="1 2" key="1">
    <citation type="submission" date="2015-09" db="EMBL/GenBank/DDBJ databases">
        <authorList>
            <consortium name="Pathogen Informatics"/>
        </authorList>
    </citation>
    <scope>NUCLEOTIDE SEQUENCE [LARGE SCALE GENOMIC DNA]</scope>
    <source>
        <strain evidence="1 2">2789STDY5608838</strain>
    </source>
</reference>